<evidence type="ECO:0000256" key="1">
    <source>
        <dbReference type="ARBA" id="ARBA00004123"/>
    </source>
</evidence>
<dbReference type="InterPro" id="IPR036390">
    <property type="entry name" value="WH_DNA-bd_sf"/>
</dbReference>
<dbReference type="KEGG" id="aqu:100633347"/>
<proteinExistence type="predicted"/>
<evidence type="ECO:0000259" key="7">
    <source>
        <dbReference type="PROSITE" id="PS50961"/>
    </source>
</evidence>
<feature type="region of interest" description="Disordered" evidence="5">
    <location>
        <begin position="1"/>
        <end position="22"/>
    </location>
</feature>
<evidence type="ECO:0000256" key="2">
    <source>
        <dbReference type="ARBA" id="ARBA00022884"/>
    </source>
</evidence>
<dbReference type="GO" id="GO:0045727">
    <property type="term" value="P:positive regulation of translation"/>
    <property type="evidence" value="ECO:0007669"/>
    <property type="project" value="TreeGrafter"/>
</dbReference>
<dbReference type="AlphaFoldDB" id="A0AAN0IG70"/>
<dbReference type="InterPro" id="IPR014886">
    <property type="entry name" value="La_xRRM"/>
</dbReference>
<dbReference type="InterPro" id="IPR006630">
    <property type="entry name" value="La_HTH"/>
</dbReference>
<evidence type="ECO:0000313" key="10">
    <source>
        <dbReference type="Proteomes" id="UP000007879"/>
    </source>
</evidence>
<sequence>MAESTGDDVPSASTSSSEPDDLEKKIIRQIEFYFGDRNLSRDKFLQNKIKENEDGWVELSVLLTFSRLKALSTDCSLIAGALRKSTSGLLEVSEDGLKVKRKSSDPVPTLSLLSPEDRKDMSNRTLYMKGFPKDSTLDDIQDFLLPFGETEMIRMKKDLDKQFKGSIFVEYKLVDSISKVLEKKAELKYKDELLTVETKQDYFKRKDAERKEKKAQSRVESSSGSATETSKDTNGTTFIRQEGAILHFTGCGDGTTRETLKEYFRQFATVAWVDFQKGDTEGYIRFDEDGGAKKAYDGAMANVPTGEVCKICDSDVTLKVLEGEEESAYWEKMKEDQANRKANKGDTD</sequence>
<dbReference type="SUPFAM" id="SSF54928">
    <property type="entry name" value="RNA-binding domain, RBD"/>
    <property type="match status" value="1"/>
</dbReference>
<reference evidence="9" key="2">
    <citation type="submission" date="2024-06" db="UniProtKB">
        <authorList>
            <consortium name="EnsemblMetazoa"/>
        </authorList>
    </citation>
    <scope>IDENTIFICATION</scope>
</reference>
<dbReference type="CDD" id="cd08028">
    <property type="entry name" value="LARP_3"/>
    <property type="match status" value="1"/>
</dbReference>
<dbReference type="InterPro" id="IPR012677">
    <property type="entry name" value="Nucleotide-bd_a/b_plait_sf"/>
</dbReference>
<dbReference type="Gene3D" id="1.10.10.10">
    <property type="entry name" value="Winged helix-like DNA-binding domain superfamily/Winged helix DNA-binding domain"/>
    <property type="match status" value="1"/>
</dbReference>
<evidence type="ECO:0000313" key="9">
    <source>
        <dbReference type="EnsemblMetazoa" id="XP_003388333.1"/>
    </source>
</evidence>
<dbReference type="Gene3D" id="3.30.70.330">
    <property type="match status" value="2"/>
</dbReference>
<dbReference type="PANTHER" id="PTHR22792:SF166">
    <property type="entry name" value="LUPUS LA PROTEIN HOMOLOG"/>
    <property type="match status" value="1"/>
</dbReference>
<accession>A0AAN0IG70</accession>
<feature type="domain" description="HTH La-type RNA-binding" evidence="7">
    <location>
        <begin position="16"/>
        <end position="109"/>
    </location>
</feature>
<keyword evidence="3" id="KW-0539">Nucleus</keyword>
<keyword evidence="2 4" id="KW-0694">RNA-binding</keyword>
<dbReference type="Pfam" id="PF08777">
    <property type="entry name" value="RRM_3"/>
    <property type="match status" value="1"/>
</dbReference>
<dbReference type="Proteomes" id="UP000007879">
    <property type="component" value="Unassembled WGS sequence"/>
</dbReference>
<feature type="region of interest" description="Disordered" evidence="5">
    <location>
        <begin position="213"/>
        <end position="234"/>
    </location>
</feature>
<dbReference type="InterPro" id="IPR045180">
    <property type="entry name" value="La_dom_prot"/>
</dbReference>
<dbReference type="SUPFAM" id="SSF46785">
    <property type="entry name" value="Winged helix' DNA-binding domain"/>
    <property type="match status" value="1"/>
</dbReference>
<dbReference type="RefSeq" id="XP_003388333.1">
    <property type="nucleotide sequence ID" value="XM_003388285.1"/>
</dbReference>
<organism evidence="9 10">
    <name type="scientific">Amphimedon queenslandica</name>
    <name type="common">Sponge</name>
    <dbReference type="NCBI Taxonomy" id="400682"/>
    <lineage>
        <taxon>Eukaryota</taxon>
        <taxon>Metazoa</taxon>
        <taxon>Porifera</taxon>
        <taxon>Demospongiae</taxon>
        <taxon>Heteroscleromorpha</taxon>
        <taxon>Haplosclerida</taxon>
        <taxon>Niphatidae</taxon>
        <taxon>Amphimedon</taxon>
    </lineage>
</organism>
<dbReference type="GO" id="GO:0005829">
    <property type="term" value="C:cytosol"/>
    <property type="evidence" value="ECO:0007669"/>
    <property type="project" value="TreeGrafter"/>
</dbReference>
<feature type="domain" description="XRRM" evidence="8">
    <location>
        <begin position="239"/>
        <end position="348"/>
    </location>
</feature>
<feature type="compositionally biased region" description="Polar residues" evidence="5">
    <location>
        <begin position="218"/>
        <end position="234"/>
    </location>
</feature>
<name>A0AAN0IG70_AMPQE</name>
<dbReference type="GO" id="GO:0005634">
    <property type="term" value="C:nucleus"/>
    <property type="evidence" value="ECO:0007669"/>
    <property type="project" value="UniProtKB-SubCell"/>
</dbReference>
<dbReference type="GO" id="GO:0003723">
    <property type="term" value="F:RNA binding"/>
    <property type="evidence" value="ECO:0007669"/>
    <property type="project" value="UniProtKB-UniRule"/>
</dbReference>
<dbReference type="InterPro" id="IPR002344">
    <property type="entry name" value="Lupus_La"/>
</dbReference>
<evidence type="ECO:0000256" key="4">
    <source>
        <dbReference type="PROSITE-ProRule" id="PRU00332"/>
    </source>
</evidence>
<dbReference type="EnsemblMetazoa" id="XM_003388285.1">
    <property type="protein sequence ID" value="XP_003388333.1"/>
    <property type="gene ID" value="LOC100633347"/>
</dbReference>
<dbReference type="Pfam" id="PF05383">
    <property type="entry name" value="La"/>
    <property type="match status" value="1"/>
</dbReference>
<evidence type="ECO:0000256" key="3">
    <source>
        <dbReference type="ARBA" id="ARBA00023242"/>
    </source>
</evidence>
<dbReference type="CDD" id="cd12541">
    <property type="entry name" value="RRM2_La"/>
    <property type="match status" value="1"/>
</dbReference>
<dbReference type="PROSITE" id="PS51939">
    <property type="entry name" value="XRRM"/>
    <property type="match status" value="1"/>
</dbReference>
<dbReference type="GO" id="GO:0006396">
    <property type="term" value="P:RNA processing"/>
    <property type="evidence" value="ECO:0007669"/>
    <property type="project" value="InterPro"/>
</dbReference>
<dbReference type="PRINTS" id="PR00302">
    <property type="entry name" value="LUPUSLA"/>
</dbReference>
<dbReference type="SMART" id="SM00715">
    <property type="entry name" value="LA"/>
    <property type="match status" value="1"/>
</dbReference>
<evidence type="ECO:0000256" key="5">
    <source>
        <dbReference type="SAM" id="MobiDB-lite"/>
    </source>
</evidence>
<dbReference type="PROSITE" id="PS50102">
    <property type="entry name" value="RRM"/>
    <property type="match status" value="1"/>
</dbReference>
<dbReference type="PANTHER" id="PTHR22792">
    <property type="entry name" value="LUPUS LA PROTEIN-RELATED"/>
    <property type="match status" value="1"/>
</dbReference>
<feature type="region of interest" description="Disordered" evidence="5">
    <location>
        <begin position="329"/>
        <end position="348"/>
    </location>
</feature>
<dbReference type="GeneID" id="100633347"/>
<comment type="subcellular location">
    <subcellularLocation>
        <location evidence="1">Nucleus</location>
    </subcellularLocation>
</comment>
<dbReference type="InterPro" id="IPR035979">
    <property type="entry name" value="RBD_domain_sf"/>
</dbReference>
<keyword evidence="10" id="KW-1185">Reference proteome</keyword>
<dbReference type="InterPro" id="IPR000504">
    <property type="entry name" value="RRM_dom"/>
</dbReference>
<dbReference type="Pfam" id="PF00076">
    <property type="entry name" value="RRM_1"/>
    <property type="match status" value="1"/>
</dbReference>
<reference evidence="10" key="1">
    <citation type="journal article" date="2010" name="Nature">
        <title>The Amphimedon queenslandica genome and the evolution of animal complexity.</title>
        <authorList>
            <person name="Srivastava M."/>
            <person name="Simakov O."/>
            <person name="Chapman J."/>
            <person name="Fahey B."/>
            <person name="Gauthier M.E."/>
            <person name="Mitros T."/>
            <person name="Richards G.S."/>
            <person name="Conaco C."/>
            <person name="Dacre M."/>
            <person name="Hellsten U."/>
            <person name="Larroux C."/>
            <person name="Putnam N.H."/>
            <person name="Stanke M."/>
            <person name="Adamska M."/>
            <person name="Darling A."/>
            <person name="Degnan S.M."/>
            <person name="Oakley T.H."/>
            <person name="Plachetzki D.C."/>
            <person name="Zhai Y."/>
            <person name="Adamski M."/>
            <person name="Calcino A."/>
            <person name="Cummins S.F."/>
            <person name="Goodstein D.M."/>
            <person name="Harris C."/>
            <person name="Jackson D.J."/>
            <person name="Leys S.P."/>
            <person name="Shu S."/>
            <person name="Woodcroft B.J."/>
            <person name="Vervoort M."/>
            <person name="Kosik K.S."/>
            <person name="Manning G."/>
            <person name="Degnan B.M."/>
            <person name="Rokhsar D.S."/>
        </authorList>
    </citation>
    <scope>NUCLEOTIDE SEQUENCE [LARGE SCALE GENOMIC DNA]</scope>
</reference>
<dbReference type="PROSITE" id="PS50961">
    <property type="entry name" value="HTH_LA"/>
    <property type="match status" value="1"/>
</dbReference>
<evidence type="ECO:0000259" key="8">
    <source>
        <dbReference type="PROSITE" id="PS51939"/>
    </source>
</evidence>
<feature type="domain" description="RRM" evidence="6">
    <location>
        <begin position="124"/>
        <end position="201"/>
    </location>
</feature>
<dbReference type="InterPro" id="IPR036388">
    <property type="entry name" value="WH-like_DNA-bd_sf"/>
</dbReference>
<evidence type="ECO:0008006" key="11">
    <source>
        <dbReference type="Google" id="ProtNLM"/>
    </source>
</evidence>
<dbReference type="GO" id="GO:0010494">
    <property type="term" value="C:cytoplasmic stress granule"/>
    <property type="evidence" value="ECO:0007669"/>
    <property type="project" value="TreeGrafter"/>
</dbReference>
<dbReference type="SMART" id="SM00360">
    <property type="entry name" value="RRM"/>
    <property type="match status" value="2"/>
</dbReference>
<dbReference type="GO" id="GO:1990904">
    <property type="term" value="C:ribonucleoprotein complex"/>
    <property type="evidence" value="ECO:0007669"/>
    <property type="project" value="UniProtKB-UniRule"/>
</dbReference>
<protein>
    <recommendedName>
        <fullName evidence="11">HTH La-type RNA-binding domain-containing protein</fullName>
    </recommendedName>
</protein>
<evidence type="ECO:0000259" key="6">
    <source>
        <dbReference type="PROSITE" id="PS50102"/>
    </source>
</evidence>
<dbReference type="CDD" id="cd12291">
    <property type="entry name" value="RRM1_La"/>
    <property type="match status" value="1"/>
</dbReference>